<protein>
    <submittedName>
        <fullName evidence="3">Uncharacterized protein LOC106472667</fullName>
    </submittedName>
</protein>
<feature type="compositionally biased region" description="Basic and acidic residues" evidence="1">
    <location>
        <begin position="247"/>
        <end position="256"/>
    </location>
</feature>
<accession>A0ABM1TM23</accession>
<feature type="region of interest" description="Disordered" evidence="1">
    <location>
        <begin position="431"/>
        <end position="450"/>
    </location>
</feature>
<evidence type="ECO:0000313" key="3">
    <source>
        <dbReference type="RefSeq" id="XP_022256929.1"/>
    </source>
</evidence>
<organism evidence="2 3">
    <name type="scientific">Limulus polyphemus</name>
    <name type="common">Atlantic horseshoe crab</name>
    <dbReference type="NCBI Taxonomy" id="6850"/>
    <lineage>
        <taxon>Eukaryota</taxon>
        <taxon>Metazoa</taxon>
        <taxon>Ecdysozoa</taxon>
        <taxon>Arthropoda</taxon>
        <taxon>Chelicerata</taxon>
        <taxon>Merostomata</taxon>
        <taxon>Xiphosura</taxon>
        <taxon>Limulidae</taxon>
        <taxon>Limulus</taxon>
    </lineage>
</organism>
<dbReference type="Proteomes" id="UP000694941">
    <property type="component" value="Unplaced"/>
</dbReference>
<feature type="non-terminal residue" evidence="3">
    <location>
        <position position="518"/>
    </location>
</feature>
<gene>
    <name evidence="3" type="primary">LOC106472667</name>
</gene>
<proteinExistence type="predicted"/>
<feature type="compositionally biased region" description="Basic and acidic residues" evidence="1">
    <location>
        <begin position="79"/>
        <end position="100"/>
    </location>
</feature>
<keyword evidence="2" id="KW-1185">Reference proteome</keyword>
<name>A0ABM1TM23_LIMPO</name>
<feature type="region of interest" description="Disordered" evidence="1">
    <location>
        <begin position="247"/>
        <end position="268"/>
    </location>
</feature>
<evidence type="ECO:0000256" key="1">
    <source>
        <dbReference type="SAM" id="MobiDB-lite"/>
    </source>
</evidence>
<sequence>MYVYVLFPGPEEAKEGQKITEEVEQQLSHLRQHDKQGIVLRESKHVHNENNNGHQKFSETKQSEVRDLGNNRYLAKWRQSQDLKQEPNEQKPHITEKTELDIPPLGIHRTNIKNDESVYEYEQNNEQKKNADSWESPDIQDRAEDYYSKFSGLQYSPVDLAEYIMRTDDEKGVAMAIDELLSEGMMDREQAIDYLQNVKTELNYMRGQYDIPPHVKEFLEINEMKRTESDDVEKNKLRQQNLFIKNDKQKETDALKEPSVTRPTEEPQVTTVITVAPKPKPSDQTSAIGQTLALRSQPTIHKTPIYDSMKLQPEIHMAMAMKNLLDAGSFYEEYTLKEIIYQLAKDMFEQSMLRGDPTAEEVLSKFSNFLEIQVATNKISREMEQTILDIVSAALIDSFRENPQFFQMNNGAPYGDSVSGQQKVLNTNHEMENSLENKRDHSPVEDTEKSVLRVSSDYPDPTFIIIDLERQPNNKCARGLKYTIMIHAAVFDRFGFIVPTFALFMIDGAANFSTTVFA</sequence>
<evidence type="ECO:0000313" key="2">
    <source>
        <dbReference type="Proteomes" id="UP000694941"/>
    </source>
</evidence>
<feature type="region of interest" description="Disordered" evidence="1">
    <location>
        <begin position="78"/>
        <end position="108"/>
    </location>
</feature>
<reference evidence="3" key="1">
    <citation type="submission" date="2025-08" db="UniProtKB">
        <authorList>
            <consortium name="RefSeq"/>
        </authorList>
    </citation>
    <scope>IDENTIFICATION</scope>
    <source>
        <tissue evidence="3">Muscle</tissue>
    </source>
</reference>
<dbReference type="GeneID" id="106472667"/>
<dbReference type="RefSeq" id="XP_022256929.1">
    <property type="nucleotide sequence ID" value="XM_022401221.1"/>
</dbReference>